<organism evidence="2 3">
    <name type="scientific">Vicia faba</name>
    <name type="common">Broad bean</name>
    <name type="synonym">Faba vulgaris</name>
    <dbReference type="NCBI Taxonomy" id="3906"/>
    <lineage>
        <taxon>Eukaryota</taxon>
        <taxon>Viridiplantae</taxon>
        <taxon>Streptophyta</taxon>
        <taxon>Embryophyta</taxon>
        <taxon>Tracheophyta</taxon>
        <taxon>Spermatophyta</taxon>
        <taxon>Magnoliopsida</taxon>
        <taxon>eudicotyledons</taxon>
        <taxon>Gunneridae</taxon>
        <taxon>Pentapetalae</taxon>
        <taxon>rosids</taxon>
        <taxon>fabids</taxon>
        <taxon>Fabales</taxon>
        <taxon>Fabaceae</taxon>
        <taxon>Papilionoideae</taxon>
        <taxon>50 kb inversion clade</taxon>
        <taxon>NPAAA clade</taxon>
        <taxon>Hologalegina</taxon>
        <taxon>IRL clade</taxon>
        <taxon>Fabeae</taxon>
        <taxon>Vicia</taxon>
    </lineage>
</organism>
<dbReference type="EMBL" id="OX451736">
    <property type="protein sequence ID" value="CAI8589555.1"/>
    <property type="molecule type" value="Genomic_DNA"/>
</dbReference>
<evidence type="ECO:0000313" key="2">
    <source>
        <dbReference type="EMBL" id="CAI8589555.1"/>
    </source>
</evidence>
<evidence type="ECO:0000256" key="1">
    <source>
        <dbReference type="SAM" id="MobiDB-lite"/>
    </source>
</evidence>
<evidence type="ECO:0000313" key="3">
    <source>
        <dbReference type="Proteomes" id="UP001157006"/>
    </source>
</evidence>
<name>A0AAV0YTW5_VICFA</name>
<dbReference type="AlphaFoldDB" id="A0AAV0YTW5"/>
<gene>
    <name evidence="2" type="ORF">VFH_I398160</name>
</gene>
<keyword evidence="3" id="KW-1185">Reference proteome</keyword>
<proteinExistence type="predicted"/>
<feature type="compositionally biased region" description="Acidic residues" evidence="1">
    <location>
        <begin position="117"/>
        <end position="127"/>
    </location>
</feature>
<feature type="region of interest" description="Disordered" evidence="1">
    <location>
        <begin position="105"/>
        <end position="127"/>
    </location>
</feature>
<dbReference type="Proteomes" id="UP001157006">
    <property type="component" value="Chromosome 1L"/>
</dbReference>
<protein>
    <submittedName>
        <fullName evidence="2">Uncharacterized protein</fullName>
    </submittedName>
</protein>
<accession>A0AAV0YTW5</accession>
<sequence>MHRKNVFINTFNTVMNVKDKTKDNKKAREDLAKLCFLRDLELQPLENGKNVGVPMSKKKDFKEKLDAELQLTTEGNVDDVQVFGSKSFTQQAERAVRISVEQIEATTRGSHSHHYDDDLDNLSLDEE</sequence>
<reference evidence="2 3" key="1">
    <citation type="submission" date="2023-01" db="EMBL/GenBank/DDBJ databases">
        <authorList>
            <person name="Kreplak J."/>
        </authorList>
    </citation>
    <scope>NUCLEOTIDE SEQUENCE [LARGE SCALE GENOMIC DNA]</scope>
</reference>